<organism evidence="1 2">
    <name type="scientific">Parabacteroides merdae</name>
    <dbReference type="NCBI Taxonomy" id="46503"/>
    <lineage>
        <taxon>Bacteria</taxon>
        <taxon>Pseudomonadati</taxon>
        <taxon>Bacteroidota</taxon>
        <taxon>Bacteroidia</taxon>
        <taxon>Bacteroidales</taxon>
        <taxon>Tannerellaceae</taxon>
        <taxon>Parabacteroides</taxon>
    </lineage>
</organism>
<evidence type="ECO:0000313" key="1">
    <source>
        <dbReference type="EMBL" id="RGZ50299.1"/>
    </source>
</evidence>
<dbReference type="EMBL" id="QSEF01000004">
    <property type="protein sequence ID" value="RGZ50299.1"/>
    <property type="molecule type" value="Genomic_DNA"/>
</dbReference>
<proteinExistence type="predicted"/>
<comment type="caution">
    <text evidence="1">The sequence shown here is derived from an EMBL/GenBank/DDBJ whole genome shotgun (WGS) entry which is preliminary data.</text>
</comment>
<sequence>MSPQAPIKCYIAVNRIGATFAQMFVGVSPKTAIAFPANTANSKFNLYLLAHRLVFCPTDIHVSFLLFALSANTFFI</sequence>
<reference evidence="1 2" key="1">
    <citation type="submission" date="2018-08" db="EMBL/GenBank/DDBJ databases">
        <title>A genome reference for cultivated species of the human gut microbiota.</title>
        <authorList>
            <person name="Zou Y."/>
            <person name="Xue W."/>
            <person name="Luo G."/>
        </authorList>
    </citation>
    <scope>NUCLEOTIDE SEQUENCE [LARGE SCALE GENOMIC DNA]</scope>
    <source>
        <strain evidence="1 2">AM50-15</strain>
    </source>
</reference>
<accession>A0A3R6E3Z1</accession>
<evidence type="ECO:0000313" key="2">
    <source>
        <dbReference type="Proteomes" id="UP000285173"/>
    </source>
</evidence>
<dbReference type="Proteomes" id="UP000285173">
    <property type="component" value="Unassembled WGS sequence"/>
</dbReference>
<dbReference type="AlphaFoldDB" id="A0A3R6E3Z1"/>
<name>A0A3R6E3Z1_9BACT</name>
<gene>
    <name evidence="1" type="ORF">DW986_03270</name>
</gene>
<protein>
    <submittedName>
        <fullName evidence="1">Uncharacterized protein</fullName>
    </submittedName>
</protein>